<dbReference type="PROSITE" id="PS50007">
    <property type="entry name" value="PIPLC_X_DOMAIN"/>
    <property type="match status" value="1"/>
</dbReference>
<name>A0A382M025_9ZZZZ</name>
<gene>
    <name evidence="2" type="ORF">METZ01_LOCUS295188</name>
</gene>
<dbReference type="PROSITE" id="PS51704">
    <property type="entry name" value="GP_PDE"/>
    <property type="match status" value="1"/>
</dbReference>
<accession>A0A382M025</accession>
<dbReference type="PANTHER" id="PTHR46211:SF14">
    <property type="entry name" value="GLYCEROPHOSPHODIESTER PHOSPHODIESTERASE"/>
    <property type="match status" value="1"/>
</dbReference>
<reference evidence="2" key="1">
    <citation type="submission" date="2018-05" db="EMBL/GenBank/DDBJ databases">
        <authorList>
            <person name="Lanie J.A."/>
            <person name="Ng W.-L."/>
            <person name="Kazmierczak K.M."/>
            <person name="Andrzejewski T.M."/>
            <person name="Davidsen T.M."/>
            <person name="Wayne K.J."/>
            <person name="Tettelin H."/>
            <person name="Glass J.I."/>
            <person name="Rusch D."/>
            <person name="Podicherti R."/>
            <person name="Tsui H.-C.T."/>
            <person name="Winkler M.E."/>
        </authorList>
    </citation>
    <scope>NUCLEOTIDE SEQUENCE</scope>
</reference>
<organism evidence="2">
    <name type="scientific">marine metagenome</name>
    <dbReference type="NCBI Taxonomy" id="408172"/>
    <lineage>
        <taxon>unclassified sequences</taxon>
        <taxon>metagenomes</taxon>
        <taxon>ecological metagenomes</taxon>
    </lineage>
</organism>
<evidence type="ECO:0000313" key="2">
    <source>
        <dbReference type="EMBL" id="SVC42334.1"/>
    </source>
</evidence>
<dbReference type="GO" id="GO:0006629">
    <property type="term" value="P:lipid metabolic process"/>
    <property type="evidence" value="ECO:0007669"/>
    <property type="project" value="InterPro"/>
</dbReference>
<dbReference type="GO" id="GO:0008081">
    <property type="term" value="F:phosphoric diester hydrolase activity"/>
    <property type="evidence" value="ECO:0007669"/>
    <property type="project" value="InterPro"/>
</dbReference>
<dbReference type="EMBL" id="UINC01090412">
    <property type="protein sequence ID" value="SVC42334.1"/>
    <property type="molecule type" value="Genomic_DNA"/>
</dbReference>
<sequence>MLSISKAFDLGLKCVEVDVKISKDNIPLLLHDDTLNRTTNGSGLVCDYKFDEISQLDAGYYFYKSKTDIKVPSLNSVLDLVKTNQKYLNIELKPNKNYEVLNVEKVLEEIKKTSYEKIYFSSFDLSSCVSLKEKSPDSLCGFLNDDFNKINIKDTIDICKRYNLFSCGINLNI</sequence>
<proteinExistence type="predicted"/>
<dbReference type="AlphaFoldDB" id="A0A382M025"/>
<dbReference type="Pfam" id="PF03009">
    <property type="entry name" value="GDPD"/>
    <property type="match status" value="1"/>
</dbReference>
<dbReference type="SUPFAM" id="SSF51695">
    <property type="entry name" value="PLC-like phosphodiesterases"/>
    <property type="match status" value="1"/>
</dbReference>
<feature type="non-terminal residue" evidence="2">
    <location>
        <position position="173"/>
    </location>
</feature>
<dbReference type="InterPro" id="IPR017946">
    <property type="entry name" value="PLC-like_Pdiesterase_TIM-brl"/>
</dbReference>
<evidence type="ECO:0000259" key="1">
    <source>
        <dbReference type="PROSITE" id="PS51704"/>
    </source>
</evidence>
<dbReference type="PANTHER" id="PTHR46211">
    <property type="entry name" value="GLYCEROPHOSPHORYL DIESTER PHOSPHODIESTERASE"/>
    <property type="match status" value="1"/>
</dbReference>
<dbReference type="Gene3D" id="3.20.20.190">
    <property type="entry name" value="Phosphatidylinositol (PI) phosphodiesterase"/>
    <property type="match status" value="1"/>
</dbReference>
<dbReference type="InterPro" id="IPR030395">
    <property type="entry name" value="GP_PDE_dom"/>
</dbReference>
<feature type="domain" description="GP-PDE" evidence="1">
    <location>
        <begin position="1"/>
        <end position="173"/>
    </location>
</feature>
<protein>
    <recommendedName>
        <fullName evidence="1">GP-PDE domain-containing protein</fullName>
    </recommendedName>
</protein>